<comment type="caution">
    <text evidence="1">The sequence shown here is derived from an EMBL/GenBank/DDBJ whole genome shotgun (WGS) entry which is preliminary data.</text>
</comment>
<evidence type="ECO:0000313" key="1">
    <source>
        <dbReference type="EMBL" id="PPJ36490.1"/>
    </source>
</evidence>
<protein>
    <submittedName>
        <fullName evidence="1">Uncharacterized protein</fullName>
    </submittedName>
</protein>
<gene>
    <name evidence="1" type="ORF">C5E45_20825</name>
</gene>
<dbReference type="EMBL" id="PSZC01000014">
    <property type="protein sequence ID" value="PPJ36490.1"/>
    <property type="molecule type" value="Genomic_DNA"/>
</dbReference>
<reference evidence="1 2" key="1">
    <citation type="submission" date="2018-02" db="EMBL/GenBank/DDBJ databases">
        <title>8 Nocardia nova and 1 Nocardia cyriacigeorgica strain used for evolution to TMP-SMX.</title>
        <authorList>
            <person name="Mehta H."/>
            <person name="Weng J."/>
            <person name="Shamoo Y."/>
        </authorList>
    </citation>
    <scope>NUCLEOTIDE SEQUENCE [LARGE SCALE GENOMIC DNA]</scope>
    <source>
        <strain evidence="1 2">MDA3139</strain>
    </source>
</reference>
<organism evidence="1 2">
    <name type="scientific">Nocardia nova</name>
    <dbReference type="NCBI Taxonomy" id="37330"/>
    <lineage>
        <taxon>Bacteria</taxon>
        <taxon>Bacillati</taxon>
        <taxon>Actinomycetota</taxon>
        <taxon>Actinomycetes</taxon>
        <taxon>Mycobacteriales</taxon>
        <taxon>Nocardiaceae</taxon>
        <taxon>Nocardia</taxon>
    </lineage>
</organism>
<evidence type="ECO:0000313" key="2">
    <source>
        <dbReference type="Proteomes" id="UP000239874"/>
    </source>
</evidence>
<proteinExistence type="predicted"/>
<dbReference type="RefSeq" id="WP_104380286.1">
    <property type="nucleotide sequence ID" value="NZ_PSZC01000014.1"/>
</dbReference>
<name>A0A2S6AMP3_9NOCA</name>
<dbReference type="Proteomes" id="UP000239874">
    <property type="component" value="Unassembled WGS sequence"/>
</dbReference>
<accession>A0A2S6AMP3</accession>
<dbReference type="AlphaFoldDB" id="A0A2S6AMP3"/>
<sequence length="121" mass="13275">MLVQIFLNTIERPGGYQPHHILTLVHTYHEPTAGVAPLSGAVDAYDKPVLDRVFLLFTHIHTDIHTRDYFDAGNRSLTTGDVVAIDGRYYACTNTDWQALHAPLHARLHAAAGGGATTSRT</sequence>